<evidence type="ECO:0000313" key="1">
    <source>
        <dbReference type="EMBL" id="OMI34195.1"/>
    </source>
</evidence>
<sequence>MPPKYDFAAAARLSQQLSQLVEKLDWFIWLRNGQRHTLFGSPHSDNWQGAKRDRFEIEFQRQQKALTALKEAALRYQSQVNSATTAARAAEKAEKTKH</sequence>
<dbReference type="AlphaFoldDB" id="A0A1R1S7A2"/>
<dbReference type="EMBL" id="ASQP01000480">
    <property type="protein sequence ID" value="OMI34195.1"/>
    <property type="molecule type" value="Genomic_DNA"/>
</dbReference>
<dbReference type="STRING" id="67365.GCA_001704635_01510"/>
<comment type="caution">
    <text evidence="1">The sequence shown here is derived from an EMBL/GenBank/DDBJ whole genome shotgun (WGS) entry which is preliminary data.</text>
</comment>
<dbReference type="Proteomes" id="UP000186168">
    <property type="component" value="Unassembled WGS sequence"/>
</dbReference>
<accession>A0A1R1S7A2</accession>
<dbReference type="GeneID" id="96746464"/>
<gene>
    <name evidence="1" type="ORF">SPAR_37638</name>
</gene>
<proteinExistence type="predicted"/>
<evidence type="ECO:0000313" key="2">
    <source>
        <dbReference type="Proteomes" id="UP000186168"/>
    </source>
</evidence>
<dbReference type="RefSeq" id="WP_065966384.1">
    <property type="nucleotide sequence ID" value="NZ_ASQP01000480.1"/>
</dbReference>
<reference evidence="1 2" key="1">
    <citation type="submission" date="2013-05" db="EMBL/GenBank/DDBJ databases">
        <title>Genome sequence of Streptomyces sparsogenes DSM 40356.</title>
        <authorList>
            <person name="Coyne S."/>
            <person name="Seebeck F.P."/>
        </authorList>
    </citation>
    <scope>NUCLEOTIDE SEQUENCE [LARGE SCALE GENOMIC DNA]</scope>
    <source>
        <strain evidence="1 2">DSM 40356</strain>
    </source>
</reference>
<name>A0A1R1S7A2_9ACTN</name>
<organism evidence="1 2">
    <name type="scientific">Streptomyces sparsogenes DSM 40356</name>
    <dbReference type="NCBI Taxonomy" id="1331668"/>
    <lineage>
        <taxon>Bacteria</taxon>
        <taxon>Bacillati</taxon>
        <taxon>Actinomycetota</taxon>
        <taxon>Actinomycetes</taxon>
        <taxon>Kitasatosporales</taxon>
        <taxon>Streptomycetaceae</taxon>
        <taxon>Streptomyces</taxon>
    </lineage>
</organism>
<keyword evidence="2" id="KW-1185">Reference proteome</keyword>
<protein>
    <submittedName>
        <fullName evidence="1">Uncharacterized protein</fullName>
    </submittedName>
</protein>